<evidence type="ECO:0000313" key="2">
    <source>
        <dbReference type="Proteomes" id="UP000033097"/>
    </source>
</evidence>
<dbReference type="Proteomes" id="UP000033097">
    <property type="component" value="Chromosome"/>
</dbReference>
<dbReference type="HOGENOM" id="CLU_1192636_0_0_2"/>
<name>A0A0E3RDM5_METMZ</name>
<sequence>MTLIPAVSAQEISKISKKPSELEQGLIDSLNSNKKNLSTEDVVANYVKANKDKISINDLKENDTASDKINLRTYQLRDGSNITFTNGSYFFITGVEEETNNEITTQTATIASVSTTPTIKGYKELYSWTGVKVYTIYTKGYFTYNGQTVDAHYIDSWYVRNYALYWSVSNWEEGSIEYSSGTRSDIYGRGTFQWGIFIEGTGIVIREFYDNLYIKCDQNGNYRVIFEETAP</sequence>
<proteinExistence type="predicted"/>
<reference evidence="1 2" key="1">
    <citation type="submission" date="2014-07" db="EMBL/GenBank/DDBJ databases">
        <title>Methanogenic archaea and the global carbon cycle.</title>
        <authorList>
            <person name="Henriksen J.R."/>
            <person name="Luke J."/>
            <person name="Reinhart S."/>
            <person name="Benedict M.N."/>
            <person name="Youngblut N.D."/>
            <person name="Metcalf M.E."/>
            <person name="Whitaker R.J."/>
            <person name="Metcalf W.W."/>
        </authorList>
    </citation>
    <scope>NUCLEOTIDE SEQUENCE [LARGE SCALE GENOMIC DNA]</scope>
    <source>
        <strain evidence="1 2">S-6</strain>
    </source>
</reference>
<gene>
    <name evidence="1" type="ORF">MSMAS_0431</name>
</gene>
<dbReference type="PATRIC" id="fig|213585.10.peg.530"/>
<protein>
    <submittedName>
        <fullName evidence="1">Uncharacterized protein</fullName>
    </submittedName>
</protein>
<dbReference type="KEGG" id="mmj:MSMAS_0431"/>
<dbReference type="AlphaFoldDB" id="A0A0E3RDM5"/>
<accession>A0A0E3RDM5</accession>
<evidence type="ECO:0000313" key="1">
    <source>
        <dbReference type="EMBL" id="AKB63627.1"/>
    </source>
</evidence>
<organism evidence="1 2">
    <name type="scientific">Methanosarcina mazei S-6</name>
    <dbReference type="NCBI Taxonomy" id="213585"/>
    <lineage>
        <taxon>Archaea</taxon>
        <taxon>Methanobacteriati</taxon>
        <taxon>Methanobacteriota</taxon>
        <taxon>Stenosarchaea group</taxon>
        <taxon>Methanomicrobia</taxon>
        <taxon>Methanosarcinales</taxon>
        <taxon>Methanosarcinaceae</taxon>
        <taxon>Methanosarcina</taxon>
    </lineage>
</organism>
<dbReference type="EMBL" id="CP009512">
    <property type="protein sequence ID" value="AKB63627.1"/>
    <property type="molecule type" value="Genomic_DNA"/>
</dbReference>